<feature type="transmembrane region" description="Helical" evidence="1">
    <location>
        <begin position="46"/>
        <end position="72"/>
    </location>
</feature>
<protein>
    <submittedName>
        <fullName evidence="2">Uncharacterized protein</fullName>
    </submittedName>
</protein>
<keyword evidence="3" id="KW-1185">Reference proteome</keyword>
<accession>A0A8E2JP18</accession>
<evidence type="ECO:0000313" key="3">
    <source>
        <dbReference type="Proteomes" id="UP000250140"/>
    </source>
</evidence>
<reference evidence="2 3" key="1">
    <citation type="journal article" date="2016" name="Nat. Commun.">
        <title>Ectomycorrhizal ecology is imprinted in the genome of the dominant symbiotic fungus Cenococcum geophilum.</title>
        <authorList>
            <consortium name="DOE Joint Genome Institute"/>
            <person name="Peter M."/>
            <person name="Kohler A."/>
            <person name="Ohm R.A."/>
            <person name="Kuo A."/>
            <person name="Krutzmann J."/>
            <person name="Morin E."/>
            <person name="Arend M."/>
            <person name="Barry K.W."/>
            <person name="Binder M."/>
            <person name="Choi C."/>
            <person name="Clum A."/>
            <person name="Copeland A."/>
            <person name="Grisel N."/>
            <person name="Haridas S."/>
            <person name="Kipfer T."/>
            <person name="LaButti K."/>
            <person name="Lindquist E."/>
            <person name="Lipzen A."/>
            <person name="Maire R."/>
            <person name="Meier B."/>
            <person name="Mihaltcheva S."/>
            <person name="Molinier V."/>
            <person name="Murat C."/>
            <person name="Poggeler S."/>
            <person name="Quandt C.A."/>
            <person name="Sperisen C."/>
            <person name="Tritt A."/>
            <person name="Tisserant E."/>
            <person name="Crous P.W."/>
            <person name="Henrissat B."/>
            <person name="Nehls U."/>
            <person name="Egli S."/>
            <person name="Spatafora J.W."/>
            <person name="Grigoriev I.V."/>
            <person name="Martin F.M."/>
        </authorList>
    </citation>
    <scope>NUCLEOTIDE SEQUENCE [LARGE SCALE GENOMIC DNA]</scope>
    <source>
        <strain evidence="2 3">CBS 207.34</strain>
    </source>
</reference>
<keyword evidence="1" id="KW-1133">Transmembrane helix</keyword>
<evidence type="ECO:0000313" key="2">
    <source>
        <dbReference type="EMBL" id="OCL04334.1"/>
    </source>
</evidence>
<name>A0A8E2JP18_9PEZI</name>
<keyword evidence="1" id="KW-0812">Transmembrane</keyword>
<keyword evidence="1" id="KW-0472">Membrane</keyword>
<evidence type="ECO:0000256" key="1">
    <source>
        <dbReference type="SAM" id="Phobius"/>
    </source>
</evidence>
<dbReference type="EMBL" id="KV750538">
    <property type="protein sequence ID" value="OCL04334.1"/>
    <property type="molecule type" value="Genomic_DNA"/>
</dbReference>
<dbReference type="AlphaFoldDB" id="A0A8E2JP18"/>
<dbReference type="Proteomes" id="UP000250140">
    <property type="component" value="Unassembled WGS sequence"/>
</dbReference>
<organism evidence="2 3">
    <name type="scientific">Glonium stellatum</name>
    <dbReference type="NCBI Taxonomy" id="574774"/>
    <lineage>
        <taxon>Eukaryota</taxon>
        <taxon>Fungi</taxon>
        <taxon>Dikarya</taxon>
        <taxon>Ascomycota</taxon>
        <taxon>Pezizomycotina</taxon>
        <taxon>Dothideomycetes</taxon>
        <taxon>Pleosporomycetidae</taxon>
        <taxon>Gloniales</taxon>
        <taxon>Gloniaceae</taxon>
        <taxon>Glonium</taxon>
    </lineage>
</organism>
<gene>
    <name evidence="2" type="ORF">AOQ84DRAFT_416532</name>
</gene>
<sequence length="143" mass="16154">MSRRISIMKSESRVACWRCWLWRTGVCCCTGVWGDALRILKGVVGLVVAATVAFVVLVLGLQDITSFGFWYLKCTKRWAMHSWINRLIHRYLTDSPAPHLCPPAYATTQAEPVVEEMQGKPNLALWLKSSRADYALPPRCSVI</sequence>
<proteinExistence type="predicted"/>